<comment type="pathway">
    <text evidence="11">Cell wall biogenesis; peptidoglycan biosynthesis.</text>
</comment>
<evidence type="ECO:0000256" key="2">
    <source>
        <dbReference type="ARBA" id="ARBA00022519"/>
    </source>
</evidence>
<dbReference type="InterPro" id="IPR036950">
    <property type="entry name" value="PBP_transglycosylase"/>
</dbReference>
<keyword evidence="5 11" id="KW-0812">Transmembrane</keyword>
<keyword evidence="2 11" id="KW-0997">Cell inner membrane</keyword>
<evidence type="ECO:0000256" key="5">
    <source>
        <dbReference type="ARBA" id="ARBA00022692"/>
    </source>
</evidence>
<evidence type="ECO:0000256" key="1">
    <source>
        <dbReference type="ARBA" id="ARBA00022475"/>
    </source>
</evidence>
<dbReference type="InterPro" id="IPR001264">
    <property type="entry name" value="Glyco_trans_51"/>
</dbReference>
<dbReference type="UniPathway" id="UPA00219"/>
<evidence type="ECO:0000256" key="8">
    <source>
        <dbReference type="ARBA" id="ARBA00022989"/>
    </source>
</evidence>
<dbReference type="STRING" id="197461.A3843_06360"/>
<organism evidence="13 14">
    <name type="scientific">Pseudovibrio exalbescens</name>
    <dbReference type="NCBI Taxonomy" id="197461"/>
    <lineage>
        <taxon>Bacteria</taxon>
        <taxon>Pseudomonadati</taxon>
        <taxon>Pseudomonadota</taxon>
        <taxon>Alphaproteobacteria</taxon>
        <taxon>Hyphomicrobiales</taxon>
        <taxon>Stappiaceae</taxon>
        <taxon>Pseudovibrio</taxon>
    </lineage>
</organism>
<proteinExistence type="inferred from homology"/>
<dbReference type="OrthoDB" id="9766909at2"/>
<gene>
    <name evidence="11" type="primary">mtgA</name>
    <name evidence="13" type="ORF">A3843_06360</name>
</gene>
<keyword evidence="7 11" id="KW-0573">Peptidoglycan synthesis</keyword>
<dbReference type="InterPro" id="IPR011812">
    <property type="entry name" value="Pep_trsgly"/>
</dbReference>
<evidence type="ECO:0000256" key="9">
    <source>
        <dbReference type="ARBA" id="ARBA00023136"/>
    </source>
</evidence>
<dbReference type="EMBL" id="LVVZ01000010">
    <property type="protein sequence ID" value="OKL44900.1"/>
    <property type="molecule type" value="Genomic_DNA"/>
</dbReference>
<comment type="caution">
    <text evidence="13">The sequence shown here is derived from an EMBL/GenBank/DDBJ whole genome shotgun (WGS) entry which is preliminary data.</text>
</comment>
<feature type="domain" description="Glycosyl transferase family 51" evidence="12">
    <location>
        <begin position="57"/>
        <end position="214"/>
    </location>
</feature>
<dbReference type="GO" id="GO:0009252">
    <property type="term" value="P:peptidoglycan biosynthetic process"/>
    <property type="evidence" value="ECO:0007669"/>
    <property type="project" value="UniProtKB-UniRule"/>
</dbReference>
<dbReference type="SUPFAM" id="SSF53955">
    <property type="entry name" value="Lysozyme-like"/>
    <property type="match status" value="1"/>
</dbReference>
<dbReference type="GO" id="GO:0005886">
    <property type="term" value="C:plasma membrane"/>
    <property type="evidence" value="ECO:0007669"/>
    <property type="project" value="UniProtKB-SubCell"/>
</dbReference>
<keyword evidence="8 11" id="KW-1133">Transmembrane helix</keyword>
<keyword evidence="4 11" id="KW-0808">Transferase</keyword>
<dbReference type="GO" id="GO:0071555">
    <property type="term" value="P:cell wall organization"/>
    <property type="evidence" value="ECO:0007669"/>
    <property type="project" value="UniProtKB-KW"/>
</dbReference>
<dbReference type="GO" id="GO:0009274">
    <property type="term" value="C:peptidoglycan-based cell wall"/>
    <property type="evidence" value="ECO:0007669"/>
    <property type="project" value="InterPro"/>
</dbReference>
<dbReference type="Proteomes" id="UP000185783">
    <property type="component" value="Unassembled WGS sequence"/>
</dbReference>
<dbReference type="GO" id="GO:0016763">
    <property type="term" value="F:pentosyltransferase activity"/>
    <property type="evidence" value="ECO:0007669"/>
    <property type="project" value="InterPro"/>
</dbReference>
<keyword evidence="1 11" id="KW-1003">Cell membrane</keyword>
<comment type="catalytic activity">
    <reaction evidence="11">
        <text>[GlcNAc-(1-&gt;4)-Mur2Ac(oyl-L-Ala-gamma-D-Glu-L-Lys-D-Ala-D-Ala)](n)-di-trans,octa-cis-undecaprenyl diphosphate + beta-D-GlcNAc-(1-&gt;4)-Mur2Ac(oyl-L-Ala-gamma-D-Glu-L-Lys-D-Ala-D-Ala)-di-trans,octa-cis-undecaprenyl diphosphate = [GlcNAc-(1-&gt;4)-Mur2Ac(oyl-L-Ala-gamma-D-Glu-L-Lys-D-Ala-D-Ala)](n+1)-di-trans,octa-cis-undecaprenyl diphosphate + di-trans,octa-cis-undecaprenyl diphosphate + H(+)</text>
        <dbReference type="Rhea" id="RHEA:23708"/>
        <dbReference type="Rhea" id="RHEA-COMP:9602"/>
        <dbReference type="Rhea" id="RHEA-COMP:9603"/>
        <dbReference type="ChEBI" id="CHEBI:15378"/>
        <dbReference type="ChEBI" id="CHEBI:58405"/>
        <dbReference type="ChEBI" id="CHEBI:60033"/>
        <dbReference type="ChEBI" id="CHEBI:78435"/>
        <dbReference type="EC" id="2.4.99.28"/>
    </reaction>
</comment>
<protein>
    <recommendedName>
        <fullName evidence="11">Biosynthetic peptidoglycan transglycosylase</fullName>
        <ecNumber evidence="11">2.4.99.28</ecNumber>
    </recommendedName>
    <alternativeName>
        <fullName evidence="11">Glycan polymerase</fullName>
    </alternativeName>
    <alternativeName>
        <fullName evidence="11">Peptidoglycan glycosyltransferase MtgA</fullName>
        <shortName evidence="11">PGT</shortName>
    </alternativeName>
</protein>
<dbReference type="Pfam" id="PF00912">
    <property type="entry name" value="Transgly"/>
    <property type="match status" value="1"/>
</dbReference>
<dbReference type="NCBIfam" id="TIGR02070">
    <property type="entry name" value="mono_pep_trsgly"/>
    <property type="match status" value="1"/>
</dbReference>
<name>A0A1U7JJH4_9HYPH</name>
<comment type="similarity">
    <text evidence="11">Belongs to the glycosyltransferase 51 family.</text>
</comment>
<dbReference type="Gene3D" id="1.10.3810.10">
    <property type="entry name" value="Biosynthetic peptidoglycan transglycosylase-like"/>
    <property type="match status" value="1"/>
</dbReference>
<dbReference type="InterPro" id="IPR023346">
    <property type="entry name" value="Lysozyme-like_dom_sf"/>
</dbReference>
<dbReference type="GO" id="GO:0008360">
    <property type="term" value="P:regulation of cell shape"/>
    <property type="evidence" value="ECO:0007669"/>
    <property type="project" value="UniProtKB-KW"/>
</dbReference>
<keyword evidence="10 11" id="KW-0961">Cell wall biogenesis/degradation</keyword>
<keyword evidence="9 11" id="KW-0472">Membrane</keyword>
<dbReference type="PANTHER" id="PTHR30400:SF0">
    <property type="entry name" value="BIOSYNTHETIC PEPTIDOGLYCAN TRANSGLYCOSYLASE"/>
    <property type="match status" value="1"/>
</dbReference>
<evidence type="ECO:0000313" key="13">
    <source>
        <dbReference type="EMBL" id="OKL44900.1"/>
    </source>
</evidence>
<dbReference type="RefSeq" id="WP_036489156.1">
    <property type="nucleotide sequence ID" value="NZ_LVVZ01000010.1"/>
</dbReference>
<evidence type="ECO:0000256" key="6">
    <source>
        <dbReference type="ARBA" id="ARBA00022960"/>
    </source>
</evidence>
<dbReference type="PANTHER" id="PTHR30400">
    <property type="entry name" value="MONOFUNCTIONAL BIOSYNTHETIC PEPTIDOGLYCAN TRANSGLYCOSYLASE"/>
    <property type="match status" value="1"/>
</dbReference>
<keyword evidence="3 11" id="KW-0328">Glycosyltransferase</keyword>
<evidence type="ECO:0000256" key="3">
    <source>
        <dbReference type="ARBA" id="ARBA00022676"/>
    </source>
</evidence>
<dbReference type="EC" id="2.4.99.28" evidence="11"/>
<evidence type="ECO:0000256" key="7">
    <source>
        <dbReference type="ARBA" id="ARBA00022984"/>
    </source>
</evidence>
<evidence type="ECO:0000256" key="4">
    <source>
        <dbReference type="ARBA" id="ARBA00022679"/>
    </source>
</evidence>
<comment type="function">
    <text evidence="11">Peptidoglycan polymerase that catalyzes glycan chain elongation from lipid-linked precursors.</text>
</comment>
<evidence type="ECO:0000313" key="14">
    <source>
        <dbReference type="Proteomes" id="UP000185783"/>
    </source>
</evidence>
<dbReference type="GO" id="GO:0008955">
    <property type="term" value="F:peptidoglycan glycosyltransferase activity"/>
    <property type="evidence" value="ECO:0007669"/>
    <property type="project" value="UniProtKB-UniRule"/>
</dbReference>
<dbReference type="HAMAP" id="MF_00766">
    <property type="entry name" value="PGT_MtgA"/>
    <property type="match status" value="1"/>
</dbReference>
<evidence type="ECO:0000256" key="11">
    <source>
        <dbReference type="HAMAP-Rule" id="MF_00766"/>
    </source>
</evidence>
<accession>A0A1U7JJH4</accession>
<keyword evidence="6 11" id="KW-0133">Cell shape</keyword>
<feature type="transmembrane region" description="Helical" evidence="11">
    <location>
        <begin position="20"/>
        <end position="42"/>
    </location>
</feature>
<reference evidence="13 14" key="1">
    <citation type="submission" date="2016-03" db="EMBL/GenBank/DDBJ databases">
        <title>Genome sequence of Nesiotobacter sp. nov., a moderately halophilic alphaproteobacterium isolated from the Yellow Sea, China.</title>
        <authorList>
            <person name="Zhang G."/>
            <person name="Zhang R."/>
        </authorList>
    </citation>
    <scope>NUCLEOTIDE SEQUENCE [LARGE SCALE GENOMIC DNA]</scope>
    <source>
        <strain evidence="13 14">WB1-6</strain>
    </source>
</reference>
<comment type="subcellular location">
    <subcellularLocation>
        <location evidence="11">Cell inner membrane</location>
        <topology evidence="11">Single-pass membrane protein</topology>
    </subcellularLocation>
</comment>
<keyword evidence="14" id="KW-1185">Reference proteome</keyword>
<evidence type="ECO:0000256" key="10">
    <source>
        <dbReference type="ARBA" id="ARBA00023316"/>
    </source>
</evidence>
<dbReference type="AlphaFoldDB" id="A0A1U7JJH4"/>
<sequence>MTLTRSARRKRRKGGRIRRFVLWGLAFVLLAPVVLTVLYSVVPPISTLMVSRYVTLQPVARTYVPLEAISEHLQRAVVVSEDSLYCEHGGVDWQAMHKQVESLLEGERARGASTIPMQTAKNLFLWNGRNYLRKAMETPLAIMLDAMLTKRRLLEIYLNIVEWGDGIFGAEAAAQAYFGKSAKDLTRREAALLATALPNPILRNPARPGAGHQRLASINQQRMKVAGDVIACTSAERQ</sequence>
<evidence type="ECO:0000259" key="12">
    <source>
        <dbReference type="Pfam" id="PF00912"/>
    </source>
</evidence>